<dbReference type="CDD" id="cd00090">
    <property type="entry name" value="HTH_ARSR"/>
    <property type="match status" value="1"/>
</dbReference>
<proteinExistence type="predicted"/>
<dbReference type="InterPro" id="IPR036390">
    <property type="entry name" value="WH_DNA-bd_sf"/>
</dbReference>
<dbReference type="SUPFAM" id="SSF46785">
    <property type="entry name" value="Winged helix' DNA-binding domain"/>
    <property type="match status" value="1"/>
</dbReference>
<feature type="domain" description="HTH marR-type" evidence="1">
    <location>
        <begin position="8"/>
        <end position="145"/>
    </location>
</feature>
<dbReference type="InterPro" id="IPR036388">
    <property type="entry name" value="WH-like_DNA-bd_sf"/>
</dbReference>
<gene>
    <name evidence="2" type="ORF">K1Y72_13175</name>
</gene>
<dbReference type="PANTHER" id="PTHR33164">
    <property type="entry name" value="TRANSCRIPTIONAL REGULATOR, MARR FAMILY"/>
    <property type="match status" value="1"/>
</dbReference>
<dbReference type="Gene3D" id="1.10.10.10">
    <property type="entry name" value="Winged helix-like DNA-binding domain superfamily/Winged helix DNA-binding domain"/>
    <property type="match status" value="1"/>
</dbReference>
<reference evidence="2 3" key="1">
    <citation type="submission" date="2021-07" db="EMBL/GenBank/DDBJ databases">
        <title>Actinomadura sp. PM05-2 isolated from lichen.</title>
        <authorList>
            <person name="Somphong A."/>
            <person name="Phongsopitanun W."/>
            <person name="Tanasupawat S."/>
            <person name="Peongsungnone V."/>
        </authorList>
    </citation>
    <scope>NUCLEOTIDE SEQUENCE [LARGE SCALE GENOMIC DNA]</scope>
    <source>
        <strain evidence="2 3">PM05-2</strain>
    </source>
</reference>
<comment type="caution">
    <text evidence="2">The sequence shown here is derived from an EMBL/GenBank/DDBJ whole genome shotgun (WGS) entry which is preliminary data.</text>
</comment>
<dbReference type="InterPro" id="IPR000835">
    <property type="entry name" value="HTH_MarR-typ"/>
</dbReference>
<accession>A0ABS7FTN9</accession>
<dbReference type="InterPro" id="IPR011991">
    <property type="entry name" value="ArsR-like_HTH"/>
</dbReference>
<dbReference type="PROSITE" id="PS50995">
    <property type="entry name" value="HTH_MARR_2"/>
    <property type="match status" value="1"/>
</dbReference>
<dbReference type="Pfam" id="PF12802">
    <property type="entry name" value="MarR_2"/>
    <property type="match status" value="1"/>
</dbReference>
<name>A0ABS7FTN9_9ACTN</name>
<dbReference type="SMART" id="SM00347">
    <property type="entry name" value="HTH_MARR"/>
    <property type="match status" value="1"/>
</dbReference>
<keyword evidence="3" id="KW-1185">Reference proteome</keyword>
<evidence type="ECO:0000313" key="3">
    <source>
        <dbReference type="Proteomes" id="UP000774570"/>
    </source>
</evidence>
<organism evidence="2 3">
    <name type="scientific">Actinomadura parmotrematis</name>
    <dbReference type="NCBI Taxonomy" id="2864039"/>
    <lineage>
        <taxon>Bacteria</taxon>
        <taxon>Bacillati</taxon>
        <taxon>Actinomycetota</taxon>
        <taxon>Actinomycetes</taxon>
        <taxon>Streptosporangiales</taxon>
        <taxon>Thermomonosporaceae</taxon>
        <taxon>Actinomadura</taxon>
    </lineage>
</organism>
<dbReference type="InterPro" id="IPR039422">
    <property type="entry name" value="MarR/SlyA-like"/>
</dbReference>
<dbReference type="PANTHER" id="PTHR33164:SF57">
    <property type="entry name" value="MARR-FAMILY TRANSCRIPTIONAL REGULATOR"/>
    <property type="match status" value="1"/>
</dbReference>
<dbReference type="Proteomes" id="UP000774570">
    <property type="component" value="Unassembled WGS sequence"/>
</dbReference>
<sequence>MDAVPGELWELEHALTRIAHLLTRSRRHDHVIAAAGVPVERAAVPLLRLLAETPGPLRPSEIAAALGVEAPHVTRQIQRLERAGYVDRVPDPDDGRAQQVRLLPAGADAVDRVRAVGRRWMVGALAGWEPEERLRLAGLVHRMVDDFTAYSAADCDHYGVSGPPGGPRG</sequence>
<dbReference type="EMBL" id="JAIBOA010000007">
    <property type="protein sequence ID" value="MBW8483330.1"/>
    <property type="molecule type" value="Genomic_DNA"/>
</dbReference>
<protein>
    <submittedName>
        <fullName evidence="2">MarR family transcriptional regulator</fullName>
    </submittedName>
</protein>
<dbReference type="PRINTS" id="PR00598">
    <property type="entry name" value="HTHMARR"/>
</dbReference>
<evidence type="ECO:0000259" key="1">
    <source>
        <dbReference type="PROSITE" id="PS50995"/>
    </source>
</evidence>
<evidence type="ECO:0000313" key="2">
    <source>
        <dbReference type="EMBL" id="MBW8483330.1"/>
    </source>
</evidence>